<dbReference type="OrthoDB" id="1521709at2"/>
<protein>
    <submittedName>
        <fullName evidence="1">Uncharacterized protein</fullName>
    </submittedName>
</protein>
<keyword evidence="2" id="KW-1185">Reference proteome</keyword>
<gene>
    <name evidence="1" type="ORF">SAMN00777080_1883</name>
</gene>
<name>A0A1W2H2Y6_9BACT</name>
<organism evidence="1 2">
    <name type="scientific">Aquiflexum balticum DSM 16537</name>
    <dbReference type="NCBI Taxonomy" id="758820"/>
    <lineage>
        <taxon>Bacteria</taxon>
        <taxon>Pseudomonadati</taxon>
        <taxon>Bacteroidota</taxon>
        <taxon>Cytophagia</taxon>
        <taxon>Cytophagales</taxon>
        <taxon>Cyclobacteriaceae</taxon>
        <taxon>Aquiflexum</taxon>
    </lineage>
</organism>
<evidence type="ECO:0000313" key="2">
    <source>
        <dbReference type="Proteomes" id="UP000192333"/>
    </source>
</evidence>
<proteinExistence type="predicted"/>
<sequence length="242" mass="27485">MKPTILTREKESASTIMKSAFSKVSSLDRSQGFSNFWKFILAPIFPILLLSSCHQDPDIEPIRSTIKHKVLEEAFPVYGFHAYLLDLNQDEIQDFTINVMSVGFNMGVRHYFQINSNRDARVILSGDEITPLVSGTLIGPENTSEVSEWSIFTGSMMVRTVTENQPDQWSGPWAPNKDYFVGLSIRIDGEYHYGWVKLQADKESTPCLYRSTLSNRPQIKPSKLVKDNKTEIWGIIYIALGL</sequence>
<accession>A0A1W2H2Y6</accession>
<dbReference type="RefSeq" id="WP_157370113.1">
    <property type="nucleotide sequence ID" value="NZ_LT838813.1"/>
</dbReference>
<dbReference type="Proteomes" id="UP000192333">
    <property type="component" value="Chromosome I"/>
</dbReference>
<evidence type="ECO:0000313" key="1">
    <source>
        <dbReference type="EMBL" id="SMD43295.1"/>
    </source>
</evidence>
<dbReference type="EMBL" id="LT838813">
    <property type="protein sequence ID" value="SMD43295.1"/>
    <property type="molecule type" value="Genomic_DNA"/>
</dbReference>
<dbReference type="AlphaFoldDB" id="A0A1W2H2Y6"/>
<reference evidence="2" key="1">
    <citation type="submission" date="2017-04" db="EMBL/GenBank/DDBJ databases">
        <authorList>
            <person name="Varghese N."/>
            <person name="Submissions S."/>
        </authorList>
    </citation>
    <scope>NUCLEOTIDE SEQUENCE [LARGE SCALE GENOMIC DNA]</scope>
    <source>
        <strain evidence="2">DSM 16537</strain>
    </source>
</reference>